<accession>A0ACC1SMD0</accession>
<evidence type="ECO:0000313" key="1">
    <source>
        <dbReference type="EMBL" id="KAJ3542792.1"/>
    </source>
</evidence>
<dbReference type="Proteomes" id="UP001148629">
    <property type="component" value="Unassembled WGS sequence"/>
</dbReference>
<organism evidence="1 2">
    <name type="scientific">Fusarium decemcellulare</name>
    <dbReference type="NCBI Taxonomy" id="57161"/>
    <lineage>
        <taxon>Eukaryota</taxon>
        <taxon>Fungi</taxon>
        <taxon>Dikarya</taxon>
        <taxon>Ascomycota</taxon>
        <taxon>Pezizomycotina</taxon>
        <taxon>Sordariomycetes</taxon>
        <taxon>Hypocreomycetidae</taxon>
        <taxon>Hypocreales</taxon>
        <taxon>Nectriaceae</taxon>
        <taxon>Fusarium</taxon>
        <taxon>Fusarium decemcellulare species complex</taxon>
    </lineage>
</organism>
<keyword evidence="2" id="KW-1185">Reference proteome</keyword>
<proteinExistence type="predicted"/>
<evidence type="ECO:0000313" key="2">
    <source>
        <dbReference type="Proteomes" id="UP001148629"/>
    </source>
</evidence>
<sequence length="139" mass="15926">MPFLTKEELEAIFATDPLTNGGPFWSRVADNVEWTVMGSSPGCGHYTNLKDLRANTIEKLMKFLQGPPQIKMVNVFFGGEHYEWTTMELEARGVLKSGEEYHNHYALVIKWNEEGKVIQVRDYLDTALIERIWSSQGET</sequence>
<protein>
    <submittedName>
        <fullName evidence="1">Uncharacterized protein</fullName>
    </submittedName>
</protein>
<gene>
    <name evidence="1" type="ORF">NM208_g3911</name>
</gene>
<reference evidence="1" key="1">
    <citation type="submission" date="2022-08" db="EMBL/GenBank/DDBJ databases">
        <title>Genome Sequence of Fusarium decemcellulare.</title>
        <authorList>
            <person name="Buettner E."/>
        </authorList>
    </citation>
    <scope>NUCLEOTIDE SEQUENCE</scope>
    <source>
        <strain evidence="1">Babe19</strain>
    </source>
</reference>
<comment type="caution">
    <text evidence="1">The sequence shown here is derived from an EMBL/GenBank/DDBJ whole genome shotgun (WGS) entry which is preliminary data.</text>
</comment>
<dbReference type="EMBL" id="JANRMS010000276">
    <property type="protein sequence ID" value="KAJ3542792.1"/>
    <property type="molecule type" value="Genomic_DNA"/>
</dbReference>
<name>A0ACC1SMD0_9HYPO</name>